<dbReference type="AlphaFoldDB" id="A0AAE0B1J7"/>
<dbReference type="Proteomes" id="UP001281410">
    <property type="component" value="Unassembled WGS sequence"/>
</dbReference>
<protein>
    <recommendedName>
        <fullName evidence="3">Reverse transcriptase domain-containing protein</fullName>
    </recommendedName>
</protein>
<gene>
    <name evidence="1" type="ORF">Dsin_007296</name>
</gene>
<evidence type="ECO:0000313" key="2">
    <source>
        <dbReference type="Proteomes" id="UP001281410"/>
    </source>
</evidence>
<reference evidence="1" key="1">
    <citation type="journal article" date="2023" name="Plant J.">
        <title>Genome sequences and population genomics provide insights into the demographic history, inbreeding, and mutation load of two 'living fossil' tree species of Dipteronia.</title>
        <authorList>
            <person name="Feng Y."/>
            <person name="Comes H.P."/>
            <person name="Chen J."/>
            <person name="Zhu S."/>
            <person name="Lu R."/>
            <person name="Zhang X."/>
            <person name="Li P."/>
            <person name="Qiu J."/>
            <person name="Olsen K.M."/>
            <person name="Qiu Y."/>
        </authorList>
    </citation>
    <scope>NUCLEOTIDE SEQUENCE</scope>
    <source>
        <strain evidence="1">NBL</strain>
    </source>
</reference>
<name>A0AAE0B1J7_9ROSI</name>
<organism evidence="1 2">
    <name type="scientific">Dipteronia sinensis</name>
    <dbReference type="NCBI Taxonomy" id="43782"/>
    <lineage>
        <taxon>Eukaryota</taxon>
        <taxon>Viridiplantae</taxon>
        <taxon>Streptophyta</taxon>
        <taxon>Embryophyta</taxon>
        <taxon>Tracheophyta</taxon>
        <taxon>Spermatophyta</taxon>
        <taxon>Magnoliopsida</taxon>
        <taxon>eudicotyledons</taxon>
        <taxon>Gunneridae</taxon>
        <taxon>Pentapetalae</taxon>
        <taxon>rosids</taxon>
        <taxon>malvids</taxon>
        <taxon>Sapindales</taxon>
        <taxon>Sapindaceae</taxon>
        <taxon>Hippocastanoideae</taxon>
        <taxon>Acereae</taxon>
        <taxon>Dipteronia</taxon>
    </lineage>
</organism>
<proteinExistence type="predicted"/>
<sequence>MLQEEDFGGNKINISHLQFADDTMLFLKPKVESLISVKRILRCFELVSGHKINFQKSNVVRVCKKSSMERPWAPILRCKTSNFPVSYLGLPLGSRPGLKIFWRPILDKMEKKLAP</sequence>
<keyword evidence="2" id="KW-1185">Reference proteome</keyword>
<dbReference type="EMBL" id="JANJYJ010000002">
    <property type="protein sequence ID" value="KAK3227434.1"/>
    <property type="molecule type" value="Genomic_DNA"/>
</dbReference>
<comment type="caution">
    <text evidence="1">The sequence shown here is derived from an EMBL/GenBank/DDBJ whole genome shotgun (WGS) entry which is preliminary data.</text>
</comment>
<evidence type="ECO:0008006" key="3">
    <source>
        <dbReference type="Google" id="ProtNLM"/>
    </source>
</evidence>
<dbReference type="PANTHER" id="PTHR33116">
    <property type="entry name" value="REVERSE TRANSCRIPTASE ZINC-BINDING DOMAIN-CONTAINING PROTEIN-RELATED-RELATED"/>
    <property type="match status" value="1"/>
</dbReference>
<evidence type="ECO:0000313" key="1">
    <source>
        <dbReference type="EMBL" id="KAK3227434.1"/>
    </source>
</evidence>
<accession>A0AAE0B1J7</accession>
<dbReference type="PANTHER" id="PTHR33116:SF75">
    <property type="entry name" value="RIBONUCLEASE H PROTEIN"/>
    <property type="match status" value="1"/>
</dbReference>